<keyword evidence="3" id="KW-1185">Reference proteome</keyword>
<dbReference type="GO" id="GO:0016747">
    <property type="term" value="F:acyltransferase activity, transferring groups other than amino-acyl groups"/>
    <property type="evidence" value="ECO:0007669"/>
    <property type="project" value="InterPro"/>
</dbReference>
<name>E9SAS4_RUMAL</name>
<dbReference type="Proteomes" id="UP000004259">
    <property type="component" value="Unassembled WGS sequence"/>
</dbReference>
<dbReference type="SUPFAM" id="SSF55729">
    <property type="entry name" value="Acyl-CoA N-acyltransferases (Nat)"/>
    <property type="match status" value="1"/>
</dbReference>
<dbReference type="OrthoDB" id="1862200at2"/>
<protein>
    <recommendedName>
        <fullName evidence="1">N-acetyltransferase domain-containing protein</fullName>
    </recommendedName>
</protein>
<proteinExistence type="predicted"/>
<accession>E9SAS4</accession>
<dbReference type="AlphaFoldDB" id="E9SAS4"/>
<sequence length="262" mass="30520">MIYQTKDIDLALIAKLKDNNYTRRIKSHFLAYGTQYDFLRFFFMEYKGERLGMFSEFNSALMISTFEGKELPDEMIEELAGFVRMLKPFSVELERKYGEALAQYLEDDYRVQRRTEFTYNATGKLPPLEVDETPKLDDVYSILAKCFPRLAEDYEMWLTDTSHRVRRGLSQSFLMGDYTTATIQYIIDKVALVGQVGTVPEERGKMHARTLLYWIGERLAQQGIAVKLFARPHRVSYYEEIGFKAIGIDVVLEMKNATHNDT</sequence>
<dbReference type="STRING" id="246199.CUS_8036"/>
<dbReference type="InterPro" id="IPR016181">
    <property type="entry name" value="Acyl_CoA_acyltransferase"/>
</dbReference>
<dbReference type="EMBL" id="ADKM02000062">
    <property type="protein sequence ID" value="EGC03503.1"/>
    <property type="molecule type" value="Genomic_DNA"/>
</dbReference>
<dbReference type="PROSITE" id="PS51186">
    <property type="entry name" value="GNAT"/>
    <property type="match status" value="1"/>
</dbReference>
<gene>
    <name evidence="2" type="ORF">CUS_8036</name>
</gene>
<evidence type="ECO:0000313" key="2">
    <source>
        <dbReference type="EMBL" id="EGC03503.1"/>
    </source>
</evidence>
<dbReference type="Gene3D" id="3.40.630.30">
    <property type="match status" value="1"/>
</dbReference>
<comment type="caution">
    <text evidence="2">The sequence shown here is derived from an EMBL/GenBank/DDBJ whole genome shotgun (WGS) entry which is preliminary data.</text>
</comment>
<evidence type="ECO:0000259" key="1">
    <source>
        <dbReference type="PROSITE" id="PS51186"/>
    </source>
</evidence>
<dbReference type="InterPro" id="IPR000182">
    <property type="entry name" value="GNAT_dom"/>
</dbReference>
<feature type="domain" description="N-acetyltransferase" evidence="1">
    <location>
        <begin position="126"/>
        <end position="262"/>
    </location>
</feature>
<dbReference type="eggNOG" id="ENOG5033GEA">
    <property type="taxonomic scope" value="Bacteria"/>
</dbReference>
<organism evidence="2 3">
    <name type="scientific">Ruminococcus albus 8</name>
    <dbReference type="NCBI Taxonomy" id="246199"/>
    <lineage>
        <taxon>Bacteria</taxon>
        <taxon>Bacillati</taxon>
        <taxon>Bacillota</taxon>
        <taxon>Clostridia</taxon>
        <taxon>Eubacteriales</taxon>
        <taxon>Oscillospiraceae</taxon>
        <taxon>Ruminococcus</taxon>
    </lineage>
</organism>
<dbReference type="RefSeq" id="WP_002848174.1">
    <property type="nucleotide sequence ID" value="NZ_ADKM02000062.1"/>
</dbReference>
<evidence type="ECO:0000313" key="3">
    <source>
        <dbReference type="Proteomes" id="UP000004259"/>
    </source>
</evidence>
<reference evidence="2 3" key="1">
    <citation type="submission" date="2011-02" db="EMBL/GenBank/DDBJ databases">
        <authorList>
            <person name="Nelson K.E."/>
            <person name="Sutton G."/>
            <person name="Torralba M."/>
            <person name="Durkin S."/>
            <person name="Harkins D."/>
            <person name="Montgomery R."/>
            <person name="Ziemer C."/>
            <person name="Klaassens E."/>
            <person name="Ocuiv P."/>
            <person name="Morrison M."/>
        </authorList>
    </citation>
    <scope>NUCLEOTIDE SEQUENCE [LARGE SCALE GENOMIC DNA]</scope>
    <source>
        <strain evidence="2 3">8</strain>
    </source>
</reference>